<reference evidence="1" key="1">
    <citation type="submission" date="2020-05" db="EMBL/GenBank/DDBJ databases">
        <title>Phylogenomic resolution of chytrid fungi.</title>
        <authorList>
            <person name="Stajich J.E."/>
            <person name="Amses K."/>
            <person name="Simmons R."/>
            <person name="Seto K."/>
            <person name="Myers J."/>
            <person name="Bonds A."/>
            <person name="Quandt C.A."/>
            <person name="Barry K."/>
            <person name="Liu P."/>
            <person name="Grigoriev I."/>
            <person name="Longcore J.E."/>
            <person name="James T.Y."/>
        </authorList>
    </citation>
    <scope>NUCLEOTIDE SEQUENCE</scope>
    <source>
        <strain evidence="1">PLAUS21</strain>
    </source>
</reference>
<dbReference type="EMBL" id="JADGKB010000156">
    <property type="protein sequence ID" value="KAJ3252055.1"/>
    <property type="molecule type" value="Genomic_DNA"/>
</dbReference>
<keyword evidence="2" id="KW-1185">Reference proteome</keyword>
<dbReference type="AlphaFoldDB" id="A0AAD5UDP3"/>
<sequence>MLSSLLALISTTIAAPIVGSVSFYEGSCPAPTEGPRFYKTAPGSVITPSNAASVKSLEWEYPSSSFRLSFYVDSHASSPYAVVTGLDHPTFQGKLCGFSEPQGLNVIHLDKTVVGSSKNLFISPDSFVKVETA</sequence>
<comment type="caution">
    <text evidence="1">The sequence shown here is derived from an EMBL/GenBank/DDBJ whole genome shotgun (WGS) entry which is preliminary data.</text>
</comment>
<protein>
    <submittedName>
        <fullName evidence="1">Uncharacterized protein</fullName>
    </submittedName>
</protein>
<evidence type="ECO:0000313" key="1">
    <source>
        <dbReference type="EMBL" id="KAJ3252055.1"/>
    </source>
</evidence>
<evidence type="ECO:0000313" key="2">
    <source>
        <dbReference type="Proteomes" id="UP001210925"/>
    </source>
</evidence>
<organism evidence="1 2">
    <name type="scientific">Boothiomyces macroporosus</name>
    <dbReference type="NCBI Taxonomy" id="261099"/>
    <lineage>
        <taxon>Eukaryota</taxon>
        <taxon>Fungi</taxon>
        <taxon>Fungi incertae sedis</taxon>
        <taxon>Chytridiomycota</taxon>
        <taxon>Chytridiomycota incertae sedis</taxon>
        <taxon>Chytridiomycetes</taxon>
        <taxon>Rhizophydiales</taxon>
        <taxon>Terramycetaceae</taxon>
        <taxon>Boothiomyces</taxon>
    </lineage>
</organism>
<dbReference type="Proteomes" id="UP001210925">
    <property type="component" value="Unassembled WGS sequence"/>
</dbReference>
<gene>
    <name evidence="1" type="ORF">HK103_001857</name>
</gene>
<name>A0AAD5UDP3_9FUNG</name>
<proteinExistence type="predicted"/>
<accession>A0AAD5UDP3</accession>